<comment type="caution">
    <text evidence="4">The sequence shown here is derived from an EMBL/GenBank/DDBJ whole genome shotgun (WGS) entry which is preliminary data.</text>
</comment>
<feature type="signal peptide" evidence="2">
    <location>
        <begin position="1"/>
        <end position="20"/>
    </location>
</feature>
<dbReference type="AlphaFoldDB" id="A0A095SV16"/>
<evidence type="ECO:0000313" key="4">
    <source>
        <dbReference type="EMBL" id="KGD68447.1"/>
    </source>
</evidence>
<gene>
    <name evidence="4" type="ORF">LG45_09195</name>
</gene>
<evidence type="ECO:0000259" key="3">
    <source>
        <dbReference type="Pfam" id="PF18962"/>
    </source>
</evidence>
<dbReference type="InterPro" id="IPR013431">
    <property type="entry name" value="Delta_60_rpt"/>
</dbReference>
<dbReference type="RefSeq" id="WP_035126292.1">
    <property type="nucleotide sequence ID" value="NZ_JRHH01000003.1"/>
</dbReference>
<dbReference type="NCBIfam" id="TIGR04183">
    <property type="entry name" value="Por_Secre_tail"/>
    <property type="match status" value="1"/>
</dbReference>
<dbReference type="Gene3D" id="2.80.10.50">
    <property type="match status" value="3"/>
</dbReference>
<reference evidence="4 5" key="1">
    <citation type="submission" date="2014-09" db="EMBL/GenBank/DDBJ databases">
        <title>Whole Genome Shotgun of Flavobacterium aquatile LMG 4008.</title>
        <authorList>
            <person name="Gale A.N."/>
            <person name="Pipes S.E."/>
            <person name="Newman J.D."/>
        </authorList>
    </citation>
    <scope>NUCLEOTIDE SEQUENCE [LARGE SCALE GENOMIC DNA]</scope>
    <source>
        <strain evidence="4 5">LMG 4008</strain>
    </source>
</reference>
<dbReference type="InterPro" id="IPR026444">
    <property type="entry name" value="Secre_tail"/>
</dbReference>
<dbReference type="Proteomes" id="UP000029554">
    <property type="component" value="Unassembled WGS sequence"/>
</dbReference>
<evidence type="ECO:0000313" key="5">
    <source>
        <dbReference type="Proteomes" id="UP000029554"/>
    </source>
</evidence>
<sequence length="516" mass="55094">MKIKLLFLFCLVIVTKNSFSQTITLDTSFGVNGKVINSFAPQNDGLNSLLIQNDGKIIVSGLQDYSLSGNVFISRFNIDGTLDNSFGVNGYVLTQLVSETGGSCIIKLQNDGKILITGSKSPSVNSSFFDFATMRYNSDGTIDTSFGINGLVVTDLFATGDFSNAIDVQSDGKIIVAGSTYVGTKTVPSILRYLNNGTLDTSFGTNGKALLGLFDPNKSESTACIKVLSDNSIILGIFTSALETLEDYLNFGVIKVTNNGLLDSTFGTNGHVLTDFGFKDYIRSVDEFEGKIIALGYSSNTGVGTKMAIAKYLPNGSLDSSFGINGLVNANKNGTSLYDAISGLKVLSDGKMLCAGYTASSTADFLLIKFNVDGSVDTNFNSVGYLSTDFNGFNDLGAAVAIGNDGKIVCAGITTVGSNYDTALSRYTVESLSNEVYNENLFTVYPNPFTDSINITSKNLDFANTSVEIYDSNGKLISNFKLNSSEVSLKDILSNGNYFLKISSQGKSEIIKLIKK</sequence>
<dbReference type="Pfam" id="PF18962">
    <property type="entry name" value="Por_Secre_tail"/>
    <property type="match status" value="1"/>
</dbReference>
<dbReference type="EMBL" id="JRHH01000003">
    <property type="protein sequence ID" value="KGD68447.1"/>
    <property type="molecule type" value="Genomic_DNA"/>
</dbReference>
<feature type="domain" description="Secretion system C-terminal sorting" evidence="3">
    <location>
        <begin position="444"/>
        <end position="514"/>
    </location>
</feature>
<evidence type="ECO:0000256" key="2">
    <source>
        <dbReference type="SAM" id="SignalP"/>
    </source>
</evidence>
<evidence type="ECO:0000256" key="1">
    <source>
        <dbReference type="ARBA" id="ARBA00022729"/>
    </source>
</evidence>
<dbReference type="OrthoDB" id="9805017at2"/>
<keyword evidence="5" id="KW-1185">Reference proteome</keyword>
<protein>
    <recommendedName>
        <fullName evidence="3">Secretion system C-terminal sorting domain-containing protein</fullName>
    </recommendedName>
</protein>
<dbReference type="STRING" id="1453498.LG45_09195"/>
<proteinExistence type="predicted"/>
<feature type="chain" id="PRO_5001918278" description="Secretion system C-terminal sorting domain-containing protein" evidence="2">
    <location>
        <begin position="21"/>
        <end position="516"/>
    </location>
</feature>
<dbReference type="eggNOG" id="COG1572">
    <property type="taxonomic scope" value="Bacteria"/>
</dbReference>
<organism evidence="4 5">
    <name type="scientific">Flavobacterium aquatile LMG 4008 = ATCC 11947</name>
    <dbReference type="NCBI Taxonomy" id="1453498"/>
    <lineage>
        <taxon>Bacteria</taxon>
        <taxon>Pseudomonadati</taxon>
        <taxon>Bacteroidota</taxon>
        <taxon>Flavobacteriia</taxon>
        <taxon>Flavobacteriales</taxon>
        <taxon>Flavobacteriaceae</taxon>
        <taxon>Flavobacterium</taxon>
    </lineage>
</organism>
<dbReference type="NCBIfam" id="TIGR02608">
    <property type="entry name" value="delta_60_rpt"/>
    <property type="match status" value="7"/>
</dbReference>
<accession>A0A095SV16</accession>
<keyword evidence="1 2" id="KW-0732">Signal</keyword>
<name>A0A095SV16_9FLAO</name>
<dbReference type="Pfam" id="PF17164">
    <property type="entry name" value="DUF5122"/>
    <property type="match status" value="6"/>
</dbReference>